<dbReference type="AlphaFoldDB" id="A0A286RA29"/>
<dbReference type="EMBL" id="CP018477">
    <property type="protein sequence ID" value="ASV72803.1"/>
    <property type="molecule type" value="Genomic_DNA"/>
</dbReference>
<gene>
    <name evidence="2" type="ORF">THTE_0201</name>
</gene>
<sequence>MILWLSPGTTSVPLRKNFGGICPSGPPLGGTRSSGPSFTVRSSIALPPGTEVPRGKRG</sequence>
<evidence type="ECO:0000256" key="1">
    <source>
        <dbReference type="SAM" id="MobiDB-lite"/>
    </source>
</evidence>
<organism evidence="2 3">
    <name type="scientific">Thermogutta terrifontis</name>
    <dbReference type="NCBI Taxonomy" id="1331910"/>
    <lineage>
        <taxon>Bacteria</taxon>
        <taxon>Pseudomonadati</taxon>
        <taxon>Planctomycetota</taxon>
        <taxon>Planctomycetia</taxon>
        <taxon>Pirellulales</taxon>
        <taxon>Thermoguttaceae</taxon>
        <taxon>Thermogutta</taxon>
    </lineage>
</organism>
<accession>A0A286RA29</accession>
<proteinExistence type="predicted"/>
<protein>
    <submittedName>
        <fullName evidence="2">Uncharacterized protein</fullName>
    </submittedName>
</protein>
<dbReference type="Proteomes" id="UP000215086">
    <property type="component" value="Chromosome"/>
</dbReference>
<evidence type="ECO:0000313" key="3">
    <source>
        <dbReference type="Proteomes" id="UP000215086"/>
    </source>
</evidence>
<evidence type="ECO:0000313" key="2">
    <source>
        <dbReference type="EMBL" id="ASV72803.1"/>
    </source>
</evidence>
<reference evidence="2 3" key="1">
    <citation type="journal article" name="Front. Microbiol.">
        <title>Sugar Metabolism of the First Thermophilic Planctomycete Thermogutta terrifontis: Comparative Genomic and Transcriptomic Approaches.</title>
        <authorList>
            <person name="Elcheninov A.G."/>
            <person name="Menzel P."/>
            <person name="Gudbergsdottir S.R."/>
            <person name="Slesarev A.I."/>
            <person name="Kadnikov V.V."/>
            <person name="Krogh A."/>
            <person name="Bonch-Osmolovskaya E.A."/>
            <person name="Peng X."/>
            <person name="Kublanov I.V."/>
        </authorList>
    </citation>
    <scope>NUCLEOTIDE SEQUENCE [LARGE SCALE GENOMIC DNA]</scope>
    <source>
        <strain evidence="2 3">R1</strain>
    </source>
</reference>
<keyword evidence="3" id="KW-1185">Reference proteome</keyword>
<feature type="compositionally biased region" description="Polar residues" evidence="1">
    <location>
        <begin position="31"/>
        <end position="42"/>
    </location>
</feature>
<name>A0A286RA29_9BACT</name>
<feature type="region of interest" description="Disordered" evidence="1">
    <location>
        <begin position="23"/>
        <end position="58"/>
    </location>
</feature>
<dbReference type="KEGG" id="ttf:THTE_0201"/>